<dbReference type="Pfam" id="PF00441">
    <property type="entry name" value="Acyl-CoA_dh_1"/>
    <property type="match status" value="1"/>
</dbReference>
<name>A0ABQ5PXI5_9BACT</name>
<comment type="similarity">
    <text evidence="2 6">Belongs to the acyl-CoA dehydrogenase family.</text>
</comment>
<protein>
    <submittedName>
        <fullName evidence="11">Acyl-CoA dehydrogenase</fullName>
    </submittedName>
</protein>
<evidence type="ECO:0000256" key="3">
    <source>
        <dbReference type="ARBA" id="ARBA00022630"/>
    </source>
</evidence>
<evidence type="ECO:0000313" key="11">
    <source>
        <dbReference type="EMBL" id="GLH67083.1"/>
    </source>
</evidence>
<evidence type="ECO:0000256" key="1">
    <source>
        <dbReference type="ARBA" id="ARBA00001974"/>
    </source>
</evidence>
<dbReference type="Gene3D" id="1.20.140.10">
    <property type="entry name" value="Butyryl-CoA Dehydrogenase, subunit A, domain 3"/>
    <property type="match status" value="1"/>
</dbReference>
<dbReference type="PANTHER" id="PTHR42803">
    <property type="entry name" value="ACYL-COA DEHYDROGENASE"/>
    <property type="match status" value="1"/>
</dbReference>
<keyword evidence="5 6" id="KW-0560">Oxidoreductase</keyword>
<gene>
    <name evidence="11" type="ORF">GETHED_14470</name>
</gene>
<dbReference type="PROSITE" id="PS00072">
    <property type="entry name" value="ACYL_COA_DH_1"/>
    <property type="match status" value="1"/>
</dbReference>
<dbReference type="InterPro" id="IPR006091">
    <property type="entry name" value="Acyl-CoA_Oxase/DH_mid-dom"/>
</dbReference>
<evidence type="ECO:0000256" key="4">
    <source>
        <dbReference type="ARBA" id="ARBA00022827"/>
    </source>
</evidence>
<dbReference type="InterPro" id="IPR052166">
    <property type="entry name" value="Diverse_Acyl-CoA_DH"/>
</dbReference>
<comment type="cofactor">
    <cofactor evidence="1 6">
        <name>FAD</name>
        <dbReference type="ChEBI" id="CHEBI:57692"/>
    </cofactor>
</comment>
<sequence length="611" mass="64919">MKYLDDIRDVRFNLLEWLDLDAVLKSEAYQEVDRDQLGMVLDEALKVAKGSVAACNETGDRVGAQWENGKVRLPDGFAGAFQDLASGGWISATMNPEFGGMGLPESVGTGISEFLMGANTALGLKLLLTRGAAHLIETFGSDELKAVYCEKMYTGEWTGTMCLTEAGAGSDLGALTTKAVKQADGTYLISGEKIFITSGDHELTPNIIHAVLARTPDAPAGPKGLSLFVVPKVRVNADGSLGAPNDVACAGIEHKLGIHGSPTCSLVFGTNDGSQGFLLGQEGQGLAHMFQMMNAARYEVGVQGLGNASAAHQAALAYAKERLQGRAPSAGKGAGQSLIIEHPDVRRMLLMQSAYVQAMRALVTYTAWCMDMAHVSTGEERDRWQGLVELFTPVSKAWCSDWGFRVTEWALQTFGGYGYTMEYPAEQYLRDCKIASIYEGTNGIQALDLVGRKFRMQDGRPVKALMGLVGATVKSLAADPVLGPSARQLGDAAKALGAVLQEIPARENAALLLGLNAVPLLDMVGHVVAGHLLLQQAALAQGKLAALLQERSVDAGNPAAVRALLAESREAAFYQNKVQTAIHFAHRGLPLVAAQAVALQAGETAPMEAMF</sequence>
<evidence type="ECO:0000259" key="9">
    <source>
        <dbReference type="Pfam" id="PF02771"/>
    </source>
</evidence>
<keyword evidence="3 6" id="KW-0285">Flavoprotein</keyword>
<evidence type="ECO:0000259" key="10">
    <source>
        <dbReference type="Pfam" id="PF12806"/>
    </source>
</evidence>
<feature type="domain" description="Acyl-CoA oxidase/dehydrogenase middle" evidence="8">
    <location>
        <begin position="161"/>
        <end position="268"/>
    </location>
</feature>
<dbReference type="InterPro" id="IPR025878">
    <property type="entry name" value="Acyl-CoA_dh-like_C_dom"/>
</dbReference>
<dbReference type="InterPro" id="IPR009100">
    <property type="entry name" value="AcylCoA_DH/oxidase_NM_dom_sf"/>
</dbReference>
<evidence type="ECO:0000259" key="7">
    <source>
        <dbReference type="Pfam" id="PF00441"/>
    </source>
</evidence>
<evidence type="ECO:0000256" key="2">
    <source>
        <dbReference type="ARBA" id="ARBA00009347"/>
    </source>
</evidence>
<dbReference type="InterPro" id="IPR006089">
    <property type="entry name" value="Acyl-CoA_DH_CS"/>
</dbReference>
<dbReference type="Proteomes" id="UP001165044">
    <property type="component" value="Unassembled WGS sequence"/>
</dbReference>
<evidence type="ECO:0000256" key="5">
    <source>
        <dbReference type="ARBA" id="ARBA00023002"/>
    </source>
</evidence>
<evidence type="ECO:0000313" key="12">
    <source>
        <dbReference type="Proteomes" id="UP001165044"/>
    </source>
</evidence>
<feature type="domain" description="Acyl-CoA dehydrogenase/oxidase N-terminal" evidence="9">
    <location>
        <begin position="64"/>
        <end position="156"/>
    </location>
</feature>
<dbReference type="SUPFAM" id="SSF56645">
    <property type="entry name" value="Acyl-CoA dehydrogenase NM domain-like"/>
    <property type="match status" value="1"/>
</dbReference>
<comment type="caution">
    <text evidence="11">The sequence shown here is derived from an EMBL/GenBank/DDBJ whole genome shotgun (WGS) entry which is preliminary data.</text>
</comment>
<feature type="domain" description="Acyl-CoA dehydrogenase/oxidase C-terminal" evidence="7">
    <location>
        <begin position="283"/>
        <end position="448"/>
    </location>
</feature>
<proteinExistence type="inferred from homology"/>
<dbReference type="Gene3D" id="1.10.540.10">
    <property type="entry name" value="Acyl-CoA dehydrogenase/oxidase, N-terminal domain"/>
    <property type="match status" value="1"/>
</dbReference>
<dbReference type="Pfam" id="PF12806">
    <property type="entry name" value="Acyl-CoA_dh_C"/>
    <property type="match status" value="1"/>
</dbReference>
<keyword evidence="12" id="KW-1185">Reference proteome</keyword>
<dbReference type="PANTHER" id="PTHR42803:SF1">
    <property type="entry name" value="BROAD-SPECIFICITY LINEAR ACYL-COA DEHYDROGENASE FADE5"/>
    <property type="match status" value="1"/>
</dbReference>
<dbReference type="Pfam" id="PF02771">
    <property type="entry name" value="Acyl-CoA_dh_N"/>
    <property type="match status" value="1"/>
</dbReference>
<dbReference type="Gene3D" id="2.40.110.10">
    <property type="entry name" value="Butyryl-CoA Dehydrogenase, subunit A, domain 2"/>
    <property type="match status" value="1"/>
</dbReference>
<reference evidence="11" key="1">
    <citation type="journal article" date="2023" name="Antonie Van Leeuwenhoek">
        <title>Mesoterricola silvestris gen. nov., sp. nov., Mesoterricola sediminis sp. nov., Geothrix oryzae sp. nov., Geothrix edaphica sp. nov., Geothrix rubra sp. nov., and Geothrix limicola sp. nov., six novel members of Acidobacteriota isolated from soils.</title>
        <authorList>
            <person name="Itoh H."/>
            <person name="Sugisawa Y."/>
            <person name="Mise K."/>
            <person name="Xu Z."/>
            <person name="Kuniyasu M."/>
            <person name="Ushijima N."/>
            <person name="Kawano K."/>
            <person name="Kobayashi E."/>
            <person name="Shiratori Y."/>
            <person name="Masuda Y."/>
            <person name="Senoo K."/>
        </authorList>
    </citation>
    <scope>NUCLEOTIDE SEQUENCE</scope>
    <source>
        <strain evidence="11">Red802</strain>
    </source>
</reference>
<dbReference type="InterPro" id="IPR046373">
    <property type="entry name" value="Acyl-CoA_Oxase/DH_mid-dom_sf"/>
</dbReference>
<feature type="domain" description="Acetyl-CoA dehydrogenase-like C-terminal" evidence="10">
    <location>
        <begin position="469"/>
        <end position="608"/>
    </location>
</feature>
<keyword evidence="4 6" id="KW-0274">FAD</keyword>
<evidence type="ECO:0000256" key="6">
    <source>
        <dbReference type="RuleBase" id="RU362125"/>
    </source>
</evidence>
<dbReference type="InterPro" id="IPR036250">
    <property type="entry name" value="AcylCo_DH-like_C"/>
</dbReference>
<dbReference type="EMBL" id="BSDC01000001">
    <property type="protein sequence ID" value="GLH67083.1"/>
    <property type="molecule type" value="Genomic_DNA"/>
</dbReference>
<accession>A0ABQ5PXI5</accession>
<evidence type="ECO:0000259" key="8">
    <source>
        <dbReference type="Pfam" id="PF02770"/>
    </source>
</evidence>
<dbReference type="InterPro" id="IPR013786">
    <property type="entry name" value="AcylCoA_DH/ox_N"/>
</dbReference>
<dbReference type="InterPro" id="IPR037069">
    <property type="entry name" value="AcylCoA_DH/ox_N_sf"/>
</dbReference>
<dbReference type="Pfam" id="PF02770">
    <property type="entry name" value="Acyl-CoA_dh_M"/>
    <property type="match status" value="1"/>
</dbReference>
<dbReference type="RefSeq" id="WP_285607925.1">
    <property type="nucleotide sequence ID" value="NZ_BSDC01000001.1"/>
</dbReference>
<dbReference type="SUPFAM" id="SSF47203">
    <property type="entry name" value="Acyl-CoA dehydrogenase C-terminal domain-like"/>
    <property type="match status" value="1"/>
</dbReference>
<dbReference type="InterPro" id="IPR009075">
    <property type="entry name" value="AcylCo_DH/oxidase_C"/>
</dbReference>
<organism evidence="11 12">
    <name type="scientific">Geothrix edaphica</name>
    <dbReference type="NCBI Taxonomy" id="2927976"/>
    <lineage>
        <taxon>Bacteria</taxon>
        <taxon>Pseudomonadati</taxon>
        <taxon>Acidobacteriota</taxon>
        <taxon>Holophagae</taxon>
        <taxon>Holophagales</taxon>
        <taxon>Holophagaceae</taxon>
        <taxon>Geothrix</taxon>
    </lineage>
</organism>